<dbReference type="VEuPathDB" id="FungiDB:JI435_025700"/>
<protein>
    <recommendedName>
        <fullName evidence="3">AB hydrolase-1 domain-containing protein</fullName>
    </recommendedName>
</protein>
<dbReference type="KEGG" id="pno:SNOG_02570"/>
<dbReference type="EMBL" id="CH445328">
    <property type="protein sequence ID" value="EAT89301.2"/>
    <property type="molecule type" value="Genomic_DNA"/>
</dbReference>
<organism evidence="1 2">
    <name type="scientific">Phaeosphaeria nodorum (strain SN15 / ATCC MYA-4574 / FGSC 10173)</name>
    <name type="common">Glume blotch fungus</name>
    <name type="synonym">Parastagonospora nodorum</name>
    <dbReference type="NCBI Taxonomy" id="321614"/>
    <lineage>
        <taxon>Eukaryota</taxon>
        <taxon>Fungi</taxon>
        <taxon>Dikarya</taxon>
        <taxon>Ascomycota</taxon>
        <taxon>Pezizomycotina</taxon>
        <taxon>Dothideomycetes</taxon>
        <taxon>Pleosporomycetidae</taxon>
        <taxon>Pleosporales</taxon>
        <taxon>Pleosporineae</taxon>
        <taxon>Phaeosphaeriaceae</taxon>
        <taxon>Parastagonospora</taxon>
    </lineage>
</organism>
<dbReference type="RefSeq" id="XP_001793174.1">
    <property type="nucleotide sequence ID" value="XM_001793122.1"/>
</dbReference>
<gene>
    <name evidence="1" type="ORF">SNOG_02570</name>
</gene>
<proteinExistence type="predicted"/>
<evidence type="ECO:0000313" key="1">
    <source>
        <dbReference type="EMBL" id="EAT89301.2"/>
    </source>
</evidence>
<dbReference type="GeneID" id="5970031"/>
<dbReference type="HOGENOM" id="CLU_020336_7_1_1"/>
<dbReference type="STRING" id="321614.Q0V094"/>
<dbReference type="AlphaFoldDB" id="Q0V094"/>
<reference evidence="2" key="1">
    <citation type="journal article" date="2007" name="Plant Cell">
        <title>Dothideomycete-plant interactions illuminated by genome sequencing and EST analysis of the wheat pathogen Stagonospora nodorum.</title>
        <authorList>
            <person name="Hane J.K."/>
            <person name="Lowe R.G."/>
            <person name="Solomon P.S."/>
            <person name="Tan K.C."/>
            <person name="Schoch C.L."/>
            <person name="Spatafora J.W."/>
            <person name="Crous P.W."/>
            <person name="Kodira C."/>
            <person name="Birren B.W."/>
            <person name="Galagan J.E."/>
            <person name="Torriani S.F."/>
            <person name="McDonald B.A."/>
            <person name="Oliver R.P."/>
        </authorList>
    </citation>
    <scope>NUCLEOTIDE SEQUENCE [LARGE SCALE GENOMIC DNA]</scope>
    <source>
        <strain evidence="2">SN15 / ATCC MYA-4574 / FGSC 10173</strain>
    </source>
</reference>
<evidence type="ECO:0000313" key="2">
    <source>
        <dbReference type="Proteomes" id="UP000001055"/>
    </source>
</evidence>
<dbReference type="eggNOG" id="ENOG502SBEE">
    <property type="taxonomic scope" value="Eukaryota"/>
</dbReference>
<dbReference type="InterPro" id="IPR029058">
    <property type="entry name" value="AB_hydrolase_fold"/>
</dbReference>
<dbReference type="Proteomes" id="UP000001055">
    <property type="component" value="Unassembled WGS sequence"/>
</dbReference>
<name>Q0V094_PHANO</name>
<dbReference type="InParanoid" id="Q0V094"/>
<dbReference type="Gene3D" id="3.40.50.1820">
    <property type="entry name" value="alpha/beta hydrolase"/>
    <property type="match status" value="1"/>
</dbReference>
<sequence length="258" mass="27987">MAAAKSLNIQNEKLSNLGLKTITDNEQILPSISTDVPIILIGHDRGARIAHRLTVSKVPGFSILGVTLIDIVPTSTQWHNASNSPAKAAKEVTGYFHWPFLANVDLATRMITAYGGGKWCCEMIESWSGSNTRGLAKLKSDDSFAVYAGFFEDEHVVRASCEDYKHGATTDLKLQEEDQEKGRKIDVPLLLLYASDLIGKRYDFSTVWNGWVQEGVRITNHGLGDGIGHFGAEEAPEECAGAIAEWLGGLGIGDGAKL</sequence>
<accession>Q0V094</accession>
<dbReference type="SUPFAM" id="SSF53474">
    <property type="entry name" value="alpha/beta-Hydrolases"/>
    <property type="match status" value="1"/>
</dbReference>
<evidence type="ECO:0008006" key="3">
    <source>
        <dbReference type="Google" id="ProtNLM"/>
    </source>
</evidence>